<protein>
    <submittedName>
        <fullName evidence="2">DUF4186 domain-containing protein</fullName>
    </submittedName>
</protein>
<evidence type="ECO:0000313" key="4">
    <source>
        <dbReference type="Proteomes" id="UP000027439"/>
    </source>
</evidence>
<reference evidence="5" key="3">
    <citation type="journal article" date="2019" name="Int. J. Syst. Evol. Microbiol.">
        <title>The Global Catalogue of Microorganisms (GCM) 10K type strain sequencing project: providing services to taxonomists for standard genome sequencing and annotation.</title>
        <authorList>
            <consortium name="The Broad Institute Genomics Platform"/>
            <consortium name="The Broad Institute Genome Sequencing Center for Infectious Disease"/>
            <person name="Wu L."/>
            <person name="Ma J."/>
        </authorList>
    </citation>
    <scope>NUCLEOTIDE SEQUENCE [LARGE SCALE GENOMIC DNA]</scope>
    <source>
        <strain evidence="5">CGMCC 1.11013</strain>
    </source>
</reference>
<reference evidence="2" key="1">
    <citation type="journal article" date="2014" name="Int. J. Syst. Evol. Microbiol.">
        <title>Complete genome of a new Firmicutes species belonging to the dominant human colonic microbiota ('Ruminococcus bicirculans') reveals two chromosomes and a selective capacity to utilize plant glucans.</title>
        <authorList>
            <consortium name="NISC Comparative Sequencing Program"/>
            <person name="Wegmann U."/>
            <person name="Louis P."/>
            <person name="Goesmann A."/>
            <person name="Henrissat B."/>
            <person name="Duncan S.H."/>
            <person name="Flint H.J."/>
        </authorList>
    </citation>
    <scope>NUCLEOTIDE SEQUENCE</scope>
    <source>
        <strain evidence="2">CGMCC 1.11013</strain>
    </source>
</reference>
<dbReference type="EMBL" id="BMEG01000002">
    <property type="protein sequence ID" value="GGD62991.1"/>
    <property type="molecule type" value="Genomic_DNA"/>
</dbReference>
<proteinExistence type="predicted"/>
<dbReference type="AlphaFoldDB" id="A0A069PBS9"/>
<dbReference type="OrthoDB" id="3781311at2"/>
<evidence type="ECO:0000313" key="2">
    <source>
        <dbReference type="EMBL" id="GGD62991.1"/>
    </source>
</evidence>
<name>A0A069PBS9_9BURK</name>
<dbReference type="InterPro" id="IPR020378">
    <property type="entry name" value="DUF4186"/>
</dbReference>
<evidence type="ECO:0000313" key="3">
    <source>
        <dbReference type="EMBL" id="KDR34746.1"/>
    </source>
</evidence>
<reference evidence="3 4" key="2">
    <citation type="submission" date="2014-03" db="EMBL/GenBank/DDBJ databases">
        <title>Draft Genome Sequences of Four Burkholderia Strains.</title>
        <authorList>
            <person name="Liu X.Y."/>
            <person name="Li C.X."/>
            <person name="Xu J.H."/>
        </authorList>
    </citation>
    <scope>NUCLEOTIDE SEQUENCE [LARGE SCALE GENOMIC DNA]</scope>
    <source>
        <strain evidence="3 4">R27</strain>
    </source>
</reference>
<dbReference type="EMBL" id="JFHE01000011">
    <property type="protein sequence ID" value="KDR34746.1"/>
    <property type="molecule type" value="Genomic_DNA"/>
</dbReference>
<keyword evidence="5" id="KW-1185">Reference proteome</keyword>
<dbReference type="STRING" id="1071679.BG57_04085"/>
<sequence length="135" mass="15098">MRDLDAVFEALAKSAFRRRFALGVREGRYLRERGIETVLAQADELIGKRLAPQAPPNDGKQTPFRGHPVFIAQHATATCCRTCLAKWHGIAAGKALDEAERRHVVDAIGRWLRAQPLPHTPEAPTNDNPQRELPF</sequence>
<evidence type="ECO:0000256" key="1">
    <source>
        <dbReference type="SAM" id="MobiDB-lite"/>
    </source>
</evidence>
<accession>A0A069PBS9</accession>
<dbReference type="RefSeq" id="WP_035964521.1">
    <property type="nucleotide sequence ID" value="NZ_BMEG01000002.1"/>
</dbReference>
<dbReference type="Proteomes" id="UP000027439">
    <property type="component" value="Unassembled WGS sequence"/>
</dbReference>
<dbReference type="Proteomes" id="UP000597138">
    <property type="component" value="Unassembled WGS sequence"/>
</dbReference>
<organism evidence="3 4">
    <name type="scientific">Caballeronia grimmiae</name>
    <dbReference type="NCBI Taxonomy" id="1071679"/>
    <lineage>
        <taxon>Bacteria</taxon>
        <taxon>Pseudomonadati</taxon>
        <taxon>Pseudomonadota</taxon>
        <taxon>Betaproteobacteria</taxon>
        <taxon>Burkholderiales</taxon>
        <taxon>Burkholderiaceae</taxon>
        <taxon>Caballeronia</taxon>
    </lineage>
</organism>
<comment type="caution">
    <text evidence="3">The sequence shown here is derived from an EMBL/GenBank/DDBJ whole genome shotgun (WGS) entry which is preliminary data.</text>
</comment>
<evidence type="ECO:0000313" key="5">
    <source>
        <dbReference type="Proteomes" id="UP000597138"/>
    </source>
</evidence>
<reference evidence="2" key="4">
    <citation type="submission" date="2024-05" db="EMBL/GenBank/DDBJ databases">
        <authorList>
            <person name="Sun Q."/>
            <person name="Zhou Y."/>
        </authorList>
    </citation>
    <scope>NUCLEOTIDE SEQUENCE</scope>
    <source>
        <strain evidence="2">CGMCC 1.11013</strain>
    </source>
</reference>
<dbReference type="Pfam" id="PF13811">
    <property type="entry name" value="DUF4186"/>
    <property type="match status" value="1"/>
</dbReference>
<gene>
    <name evidence="2" type="primary">yneG</name>
    <name evidence="3" type="ORF">BG57_04085</name>
    <name evidence="2" type="ORF">GCM10010985_16390</name>
</gene>
<feature type="region of interest" description="Disordered" evidence="1">
    <location>
        <begin position="115"/>
        <end position="135"/>
    </location>
</feature>
<dbReference type="eggNOG" id="ENOG5032RYJ">
    <property type="taxonomic scope" value="Bacteria"/>
</dbReference>